<dbReference type="Proteomes" id="UP001223646">
    <property type="component" value="Unassembled WGS sequence"/>
</dbReference>
<evidence type="ECO:0000256" key="2">
    <source>
        <dbReference type="SAM" id="Phobius"/>
    </source>
</evidence>
<dbReference type="Pfam" id="PF14030">
    <property type="entry name" value="DUF4245"/>
    <property type="match status" value="1"/>
</dbReference>
<dbReference type="EMBL" id="JASOOY020000010">
    <property type="protein sequence ID" value="MEO3716511.1"/>
    <property type="molecule type" value="Genomic_DNA"/>
</dbReference>
<dbReference type="InterPro" id="IPR025339">
    <property type="entry name" value="DUF4245"/>
</dbReference>
<feature type="compositionally biased region" description="Polar residues" evidence="1">
    <location>
        <begin position="195"/>
        <end position="209"/>
    </location>
</feature>
<feature type="transmembrane region" description="Helical" evidence="2">
    <location>
        <begin position="15"/>
        <end position="35"/>
    </location>
</feature>
<sequence length="209" mass="22407">MANEKPRILQDSRDMILTLVVMFLAVAVTIGFTGLCSFNPGKPENGPVREVDAAPFVNMEARRVDYPVRLPKAPEGWTSNSTRAGMAAGKQTTIIGYVTASGAFAQVTQTDAEAGQLPDDGKNRLRDGTTDVEGTTWTKYVPAEDNVRRVWVGDLGDSRAIIEGTANDEEFTQLAAALQKAEPIDPDATMPDPSQPQQTASETPSAPAK</sequence>
<evidence type="ECO:0000256" key="1">
    <source>
        <dbReference type="SAM" id="MobiDB-lite"/>
    </source>
</evidence>
<dbReference type="RefSeq" id="WP_082149791.1">
    <property type="nucleotide sequence ID" value="NZ_JASOOY020000010.1"/>
</dbReference>
<evidence type="ECO:0000313" key="3">
    <source>
        <dbReference type="EMBL" id="MEO3716511.1"/>
    </source>
</evidence>
<organism evidence="3 4">
    <name type="scientific">Corynebacterium amycolatum</name>
    <dbReference type="NCBI Taxonomy" id="43765"/>
    <lineage>
        <taxon>Bacteria</taxon>
        <taxon>Bacillati</taxon>
        <taxon>Actinomycetota</taxon>
        <taxon>Actinomycetes</taxon>
        <taxon>Mycobacteriales</taxon>
        <taxon>Corynebacteriaceae</taxon>
        <taxon>Corynebacterium</taxon>
    </lineage>
</organism>
<gene>
    <name evidence="3" type="ORF">QP460_002755</name>
</gene>
<feature type="region of interest" description="Disordered" evidence="1">
    <location>
        <begin position="174"/>
        <end position="209"/>
    </location>
</feature>
<keyword evidence="2" id="KW-0812">Transmembrane</keyword>
<reference evidence="3" key="2">
    <citation type="submission" date="2024-05" db="EMBL/GenBank/DDBJ databases">
        <authorList>
            <person name="Wolfe A."/>
        </authorList>
    </citation>
    <scope>NUCLEOTIDE SEQUENCE</scope>
    <source>
        <strain evidence="3">UMB1064</strain>
    </source>
</reference>
<proteinExistence type="predicted"/>
<protein>
    <submittedName>
        <fullName evidence="3">DUF4245 domain-containing protein</fullName>
    </submittedName>
</protein>
<comment type="caution">
    <text evidence="3">The sequence shown here is derived from an EMBL/GenBank/DDBJ whole genome shotgun (WGS) entry which is preliminary data.</text>
</comment>
<reference evidence="3" key="1">
    <citation type="submission" date="2023-05" db="EMBL/GenBank/DDBJ databases">
        <authorList>
            <person name="Du J."/>
        </authorList>
    </citation>
    <scope>NUCLEOTIDE SEQUENCE</scope>
    <source>
        <strain evidence="3">UMB1064</strain>
    </source>
</reference>
<accession>A0AAW9SSH5</accession>
<keyword evidence="2" id="KW-0472">Membrane</keyword>
<keyword evidence="2" id="KW-1133">Transmembrane helix</keyword>
<dbReference type="AlphaFoldDB" id="A0AAW9SSH5"/>
<name>A0AAW9SSH5_CORAY</name>
<evidence type="ECO:0000313" key="4">
    <source>
        <dbReference type="Proteomes" id="UP001223646"/>
    </source>
</evidence>